<protein>
    <submittedName>
        <fullName evidence="3">Uncharacterized protein</fullName>
    </submittedName>
</protein>
<organism evidence="3 4">
    <name type="scientific">Tulasnella calospora MUT 4182</name>
    <dbReference type="NCBI Taxonomy" id="1051891"/>
    <lineage>
        <taxon>Eukaryota</taxon>
        <taxon>Fungi</taxon>
        <taxon>Dikarya</taxon>
        <taxon>Basidiomycota</taxon>
        <taxon>Agaricomycotina</taxon>
        <taxon>Agaricomycetes</taxon>
        <taxon>Cantharellales</taxon>
        <taxon>Tulasnellaceae</taxon>
        <taxon>Tulasnella</taxon>
    </lineage>
</organism>
<dbReference type="GO" id="GO:0001402">
    <property type="term" value="P:signal transduction involved in filamentous growth"/>
    <property type="evidence" value="ECO:0007669"/>
    <property type="project" value="TreeGrafter"/>
</dbReference>
<dbReference type="PANTHER" id="PTHR35778:SF1">
    <property type="entry name" value="SIGNALING MUCIN HKR1-RELATED"/>
    <property type="match status" value="1"/>
</dbReference>
<evidence type="ECO:0000256" key="2">
    <source>
        <dbReference type="SAM" id="Phobius"/>
    </source>
</evidence>
<evidence type="ECO:0000313" key="3">
    <source>
        <dbReference type="EMBL" id="KIO25666.1"/>
    </source>
</evidence>
<dbReference type="GO" id="GO:0006972">
    <property type="term" value="P:hyperosmotic response"/>
    <property type="evidence" value="ECO:0007669"/>
    <property type="project" value="TreeGrafter"/>
</dbReference>
<dbReference type="GO" id="GO:0005034">
    <property type="term" value="F:osmosensor activity"/>
    <property type="evidence" value="ECO:0007669"/>
    <property type="project" value="InterPro"/>
</dbReference>
<keyword evidence="2" id="KW-0812">Transmembrane</keyword>
<keyword evidence="2" id="KW-0472">Membrane</keyword>
<evidence type="ECO:0000256" key="1">
    <source>
        <dbReference type="SAM" id="MobiDB-lite"/>
    </source>
</evidence>
<dbReference type="GO" id="GO:0030427">
    <property type="term" value="C:site of polarized growth"/>
    <property type="evidence" value="ECO:0007669"/>
    <property type="project" value="TreeGrafter"/>
</dbReference>
<dbReference type="GO" id="GO:0009986">
    <property type="term" value="C:cell surface"/>
    <property type="evidence" value="ECO:0007669"/>
    <property type="project" value="TreeGrafter"/>
</dbReference>
<gene>
    <name evidence="3" type="ORF">M407DRAFT_207770</name>
</gene>
<dbReference type="OrthoDB" id="3366093at2759"/>
<accession>A0A0C3QGV5</accession>
<name>A0A0C3QGV5_9AGAM</name>
<proteinExistence type="predicted"/>
<dbReference type="AlphaFoldDB" id="A0A0C3QGV5"/>
<feature type="region of interest" description="Disordered" evidence="1">
    <location>
        <begin position="268"/>
        <end position="288"/>
    </location>
</feature>
<dbReference type="EMBL" id="KN823037">
    <property type="protein sequence ID" value="KIO25666.1"/>
    <property type="molecule type" value="Genomic_DNA"/>
</dbReference>
<dbReference type="PANTHER" id="PTHR35778">
    <property type="entry name" value="SIGNALING MUCIN HKR1-RELATED"/>
    <property type="match status" value="1"/>
</dbReference>
<dbReference type="GO" id="GO:0030010">
    <property type="term" value="P:establishment of cell polarity"/>
    <property type="evidence" value="ECO:0007669"/>
    <property type="project" value="TreeGrafter"/>
</dbReference>
<dbReference type="STRING" id="1051891.A0A0C3QGV5"/>
<feature type="non-terminal residue" evidence="3">
    <location>
        <position position="1"/>
    </location>
</feature>
<dbReference type="GO" id="GO:0007232">
    <property type="term" value="P:osmosensory signaling pathway via Sho1 osmosensor"/>
    <property type="evidence" value="ECO:0007669"/>
    <property type="project" value="InterPro"/>
</dbReference>
<feature type="transmembrane region" description="Helical" evidence="2">
    <location>
        <begin position="198"/>
        <end position="219"/>
    </location>
</feature>
<feature type="non-terminal residue" evidence="3">
    <location>
        <position position="288"/>
    </location>
</feature>
<dbReference type="GO" id="GO:0005576">
    <property type="term" value="C:extracellular region"/>
    <property type="evidence" value="ECO:0007669"/>
    <property type="project" value="TreeGrafter"/>
</dbReference>
<dbReference type="GO" id="GO:0031505">
    <property type="term" value="P:fungal-type cell wall organization"/>
    <property type="evidence" value="ECO:0007669"/>
    <property type="project" value="TreeGrafter"/>
</dbReference>
<evidence type="ECO:0000313" key="4">
    <source>
        <dbReference type="Proteomes" id="UP000054248"/>
    </source>
</evidence>
<reference evidence="4" key="2">
    <citation type="submission" date="2015-01" db="EMBL/GenBank/DDBJ databases">
        <title>Evolutionary Origins and Diversification of the Mycorrhizal Mutualists.</title>
        <authorList>
            <consortium name="DOE Joint Genome Institute"/>
            <consortium name="Mycorrhizal Genomics Consortium"/>
            <person name="Kohler A."/>
            <person name="Kuo A."/>
            <person name="Nagy L.G."/>
            <person name="Floudas D."/>
            <person name="Copeland A."/>
            <person name="Barry K.W."/>
            <person name="Cichocki N."/>
            <person name="Veneault-Fourrey C."/>
            <person name="LaButti K."/>
            <person name="Lindquist E.A."/>
            <person name="Lipzen A."/>
            <person name="Lundell T."/>
            <person name="Morin E."/>
            <person name="Murat C."/>
            <person name="Riley R."/>
            <person name="Ohm R."/>
            <person name="Sun H."/>
            <person name="Tunlid A."/>
            <person name="Henrissat B."/>
            <person name="Grigoriev I.V."/>
            <person name="Hibbett D.S."/>
            <person name="Martin F."/>
        </authorList>
    </citation>
    <scope>NUCLEOTIDE SEQUENCE [LARGE SCALE GENOMIC DNA]</scope>
    <source>
        <strain evidence="4">MUT 4182</strain>
    </source>
</reference>
<reference evidence="3 4" key="1">
    <citation type="submission" date="2014-04" db="EMBL/GenBank/DDBJ databases">
        <authorList>
            <consortium name="DOE Joint Genome Institute"/>
            <person name="Kuo A."/>
            <person name="Girlanda M."/>
            <person name="Perotto S."/>
            <person name="Kohler A."/>
            <person name="Nagy L.G."/>
            <person name="Floudas D."/>
            <person name="Copeland A."/>
            <person name="Barry K.W."/>
            <person name="Cichocki N."/>
            <person name="Veneault-Fourrey C."/>
            <person name="LaButti K."/>
            <person name="Lindquist E.A."/>
            <person name="Lipzen A."/>
            <person name="Lundell T."/>
            <person name="Morin E."/>
            <person name="Murat C."/>
            <person name="Sun H."/>
            <person name="Tunlid A."/>
            <person name="Henrissat B."/>
            <person name="Grigoriev I.V."/>
            <person name="Hibbett D.S."/>
            <person name="Martin F."/>
            <person name="Nordberg H.P."/>
            <person name="Cantor M.N."/>
            <person name="Hua S.X."/>
        </authorList>
    </citation>
    <scope>NUCLEOTIDE SEQUENCE [LARGE SCALE GENOMIC DNA]</scope>
    <source>
        <strain evidence="3 4">MUT 4182</strain>
    </source>
</reference>
<dbReference type="Proteomes" id="UP000054248">
    <property type="component" value="Unassembled WGS sequence"/>
</dbReference>
<keyword evidence="2" id="KW-1133">Transmembrane helix</keyword>
<dbReference type="GO" id="GO:0005886">
    <property type="term" value="C:plasma membrane"/>
    <property type="evidence" value="ECO:0007669"/>
    <property type="project" value="InterPro"/>
</dbReference>
<dbReference type="HOGENOM" id="CLU_968264_0_0_1"/>
<dbReference type="InterPro" id="IPR039295">
    <property type="entry name" value="MSB2"/>
</dbReference>
<keyword evidence="4" id="KW-1185">Reference proteome</keyword>
<sequence length="288" mass="30294">TLTDPDAAFTTASLTQSGTGAPTQAALPTQLPTRIFPANRLDPDDPALDSMTLVSIKFLLSLSWSFVVSNSNTAALLFVYTPQAIANALGIPTGQVLTFAMQAFAPADYTGDITQLSTVYLLYLPADQVDALQQQLLAKNSPLYTNQAGIPKQISQQLDATFPLNAVGLDTAIVGSGNNAGSSNSGAADASAASRRDAIIGVCAAFGVILLAVVLWWSYKSWKRRQDKAHRRLTHDSAGMHQAGGYGATTQTAYGGVYGAAPQRSPYAQPHTPVYTTTGAPIANPFED</sequence>